<comment type="caution">
    <text evidence="1">The sequence shown here is derived from an EMBL/GenBank/DDBJ whole genome shotgun (WGS) entry which is preliminary data.</text>
</comment>
<dbReference type="AlphaFoldDB" id="A0A919NGW0"/>
<dbReference type="RefSeq" id="WP_203799883.1">
    <property type="nucleotide sequence ID" value="NZ_BOMY01000007.1"/>
</dbReference>
<accession>A0A919NGW0</accession>
<reference evidence="1" key="1">
    <citation type="submission" date="2021-01" db="EMBL/GenBank/DDBJ databases">
        <title>Whole genome shotgun sequence of Actinoplanes tereljensis NBRC 105297.</title>
        <authorList>
            <person name="Komaki H."/>
            <person name="Tamura T."/>
        </authorList>
    </citation>
    <scope>NUCLEOTIDE SEQUENCE</scope>
    <source>
        <strain evidence="1">NBRC 105297</strain>
    </source>
</reference>
<proteinExistence type="predicted"/>
<protein>
    <submittedName>
        <fullName evidence="1">Uncharacterized protein</fullName>
    </submittedName>
</protein>
<dbReference type="Proteomes" id="UP000623608">
    <property type="component" value="Unassembled WGS sequence"/>
</dbReference>
<dbReference type="EMBL" id="BOMY01000007">
    <property type="protein sequence ID" value="GIF18391.1"/>
    <property type="molecule type" value="Genomic_DNA"/>
</dbReference>
<organism evidence="1 2">
    <name type="scientific">Paractinoplanes tereljensis</name>
    <dbReference type="NCBI Taxonomy" id="571912"/>
    <lineage>
        <taxon>Bacteria</taxon>
        <taxon>Bacillati</taxon>
        <taxon>Actinomycetota</taxon>
        <taxon>Actinomycetes</taxon>
        <taxon>Micromonosporales</taxon>
        <taxon>Micromonosporaceae</taxon>
        <taxon>Paractinoplanes</taxon>
    </lineage>
</organism>
<gene>
    <name evidence="1" type="ORF">Ate02nite_11210</name>
</gene>
<sequence>MTPKNEYGQECPTEGDALEALAELVGHRLAEGIWDLSARELGLRRPLTEPNDLRRVAEHLMTVGDLLRVAGRSTKVRVITYEALSRTVSS</sequence>
<evidence type="ECO:0000313" key="1">
    <source>
        <dbReference type="EMBL" id="GIF18391.1"/>
    </source>
</evidence>
<name>A0A919NGW0_9ACTN</name>
<keyword evidence="2" id="KW-1185">Reference proteome</keyword>
<evidence type="ECO:0000313" key="2">
    <source>
        <dbReference type="Proteomes" id="UP000623608"/>
    </source>
</evidence>